<dbReference type="Pfam" id="PF00370">
    <property type="entry name" value="FGGY_N"/>
    <property type="match status" value="1"/>
</dbReference>
<reference evidence="11 12" key="1">
    <citation type="journal article" date="2021" name="Arch. Microbiol.">
        <title>Myceligenerans indicum sp. nov., an actinobacterium isolated from mangrove sediment of Sundarbans, India.</title>
        <authorList>
            <person name="Asha K."/>
            <person name="Bhadury P."/>
        </authorList>
    </citation>
    <scope>NUCLEOTIDE SEQUENCE [LARGE SCALE GENOMIC DNA]</scope>
    <source>
        <strain evidence="11 12">I2</strain>
    </source>
</reference>
<feature type="region of interest" description="Disordered" evidence="8">
    <location>
        <begin position="591"/>
        <end position="610"/>
    </location>
</feature>
<gene>
    <name evidence="11" type="ORF">HGK34_18600</name>
</gene>
<dbReference type="InterPro" id="IPR018484">
    <property type="entry name" value="FGGY_N"/>
</dbReference>
<feature type="compositionally biased region" description="Low complexity" evidence="8">
    <location>
        <begin position="7"/>
        <end position="28"/>
    </location>
</feature>
<evidence type="ECO:0000256" key="2">
    <source>
        <dbReference type="ARBA" id="ARBA00022679"/>
    </source>
</evidence>
<feature type="region of interest" description="Disordered" evidence="8">
    <location>
        <begin position="1"/>
        <end position="63"/>
    </location>
</feature>
<evidence type="ECO:0000256" key="7">
    <source>
        <dbReference type="ARBA" id="ARBA00023308"/>
    </source>
</evidence>
<dbReference type="SUPFAM" id="SSF53067">
    <property type="entry name" value="Actin-like ATPase domain"/>
    <property type="match status" value="2"/>
</dbReference>
<comment type="caution">
    <text evidence="11">The sequence shown here is derived from an EMBL/GenBank/DDBJ whole genome shotgun (WGS) entry which is preliminary data.</text>
</comment>
<dbReference type="PANTHER" id="PTHR10196:SF93">
    <property type="entry name" value="L-RHAMNULOKINASE"/>
    <property type="match status" value="1"/>
</dbReference>
<keyword evidence="6" id="KW-1015">Disulfide bond</keyword>
<evidence type="ECO:0000313" key="11">
    <source>
        <dbReference type="EMBL" id="MBL0888268.1"/>
    </source>
</evidence>
<dbReference type="PANTHER" id="PTHR10196">
    <property type="entry name" value="SUGAR KINASE"/>
    <property type="match status" value="1"/>
</dbReference>
<keyword evidence="5" id="KW-0067">ATP-binding</keyword>
<feature type="region of interest" description="Disordered" evidence="8">
    <location>
        <begin position="324"/>
        <end position="373"/>
    </location>
</feature>
<protein>
    <submittedName>
        <fullName evidence="11">Rhamnulokinase</fullName>
    </submittedName>
</protein>
<organism evidence="11 12">
    <name type="scientific">Myceligenerans indicum</name>
    <dbReference type="NCBI Taxonomy" id="2593663"/>
    <lineage>
        <taxon>Bacteria</taxon>
        <taxon>Bacillati</taxon>
        <taxon>Actinomycetota</taxon>
        <taxon>Actinomycetes</taxon>
        <taxon>Micrococcales</taxon>
        <taxon>Promicromonosporaceae</taxon>
        <taxon>Myceligenerans</taxon>
    </lineage>
</organism>
<keyword evidence="2" id="KW-0808">Transferase</keyword>
<dbReference type="Pfam" id="PF02782">
    <property type="entry name" value="FGGY_C"/>
    <property type="match status" value="1"/>
</dbReference>
<evidence type="ECO:0000256" key="3">
    <source>
        <dbReference type="ARBA" id="ARBA00022741"/>
    </source>
</evidence>
<evidence type="ECO:0000313" key="12">
    <source>
        <dbReference type="Proteomes" id="UP000675409"/>
    </source>
</evidence>
<evidence type="ECO:0000259" key="9">
    <source>
        <dbReference type="Pfam" id="PF00370"/>
    </source>
</evidence>
<evidence type="ECO:0000256" key="4">
    <source>
        <dbReference type="ARBA" id="ARBA00022777"/>
    </source>
</evidence>
<dbReference type="InterPro" id="IPR013449">
    <property type="entry name" value="Rhamnulokinase"/>
</dbReference>
<sequence>MLGVLHPPAGDGPAGADAGPPAGQAAPAERVGTASAERVGTVPVERSGTASAGVVRGRTDPVRGRTDPVRVELVECGRFPNGPAVTDGGLHWDFEALWDGIVTGLREAASIASGRGLDVRGIGVDSWAVDHGFLDDDGALLAQPWCYRDARTDAVRERVYERIPFAEHYAVNGLQDLPFTSLFQLVASAAERDGRGQAVPGAADADAAADAERATDWSRAALVLLVPDLITYRLTGRRVAEVTNASTTGLLDARTRTWSDAHVERLVREFPELGDLRSRLPELVEPGTAVGDLRPDLGDETGLGAVPVFAVCSHDTASAVAAAPLPQAAGQREAPGRETPGREAAGQESPGQESPGRETPGREAAGQETTGQREAAAYISSGTWSLVGLELDAPVLTPASREANFTNELGIDGTVRYLRNVMGLWILNECVREWSEADGAPVDLPALLEKAAREPGGRCLIDVDGEEFLAPGGMPGRVRAAIDRRAPQGVADTRPAAARVILDSLAAAYARVVHRAGQLAGVEVTAIHVVGGGSQNDLLNRLTAEAAGLPVHAGPVEATALGNVLVQARAAGALTGSDGGPASRADLRAAVRASTAPRTYEPTPSRGLPA</sequence>
<evidence type="ECO:0000256" key="5">
    <source>
        <dbReference type="ARBA" id="ARBA00022840"/>
    </source>
</evidence>
<keyword evidence="3" id="KW-0547">Nucleotide-binding</keyword>
<dbReference type="Proteomes" id="UP000675409">
    <property type="component" value="Unassembled WGS sequence"/>
</dbReference>
<accession>A0ABS1LQE5</accession>
<keyword evidence="12" id="KW-1185">Reference proteome</keyword>
<dbReference type="Gene3D" id="3.30.420.40">
    <property type="match status" value="2"/>
</dbReference>
<evidence type="ECO:0000256" key="6">
    <source>
        <dbReference type="ARBA" id="ARBA00023157"/>
    </source>
</evidence>
<feature type="domain" description="Carbohydrate kinase FGGY N-terminal" evidence="9">
    <location>
        <begin position="91"/>
        <end position="320"/>
    </location>
</feature>
<proteinExistence type="inferred from homology"/>
<name>A0ABS1LQE5_9MICO</name>
<dbReference type="InterPro" id="IPR018485">
    <property type="entry name" value="FGGY_C"/>
</dbReference>
<evidence type="ECO:0000256" key="1">
    <source>
        <dbReference type="ARBA" id="ARBA00009156"/>
    </source>
</evidence>
<dbReference type="InterPro" id="IPR043129">
    <property type="entry name" value="ATPase_NBD"/>
</dbReference>
<evidence type="ECO:0000259" key="10">
    <source>
        <dbReference type="Pfam" id="PF02782"/>
    </source>
</evidence>
<comment type="similarity">
    <text evidence="1">Belongs to the FGGY kinase family.</text>
</comment>
<dbReference type="EMBL" id="JABBYC010000049">
    <property type="protein sequence ID" value="MBL0888268.1"/>
    <property type="molecule type" value="Genomic_DNA"/>
</dbReference>
<keyword evidence="4" id="KW-0418">Kinase</keyword>
<evidence type="ECO:0000256" key="8">
    <source>
        <dbReference type="SAM" id="MobiDB-lite"/>
    </source>
</evidence>
<keyword evidence="7" id="KW-0684">Rhamnose metabolism</keyword>
<feature type="domain" description="Carbohydrate kinase FGGY C-terminal" evidence="10">
    <location>
        <begin position="377"/>
        <end position="571"/>
    </location>
</feature>
<dbReference type="CDD" id="cd07771">
    <property type="entry name" value="ASKHA_NBD_FGGY_RhaB-like"/>
    <property type="match status" value="1"/>
</dbReference>